<dbReference type="InterPro" id="IPR051712">
    <property type="entry name" value="ARTD-AVP"/>
</dbReference>
<dbReference type="Proteomes" id="UP001176940">
    <property type="component" value="Unassembled WGS sequence"/>
</dbReference>
<evidence type="ECO:0000256" key="1">
    <source>
        <dbReference type="ARBA" id="ARBA00024347"/>
    </source>
</evidence>
<protein>
    <recommendedName>
        <fullName evidence="2">Poly [ADP-ribose] polymerase</fullName>
        <shortName evidence="2">PARP</shortName>
        <ecNumber evidence="2">2.4.2.-</ecNumber>
    </recommendedName>
</protein>
<dbReference type="EMBL" id="CAUEEQ010030739">
    <property type="protein sequence ID" value="CAJ0949833.1"/>
    <property type="molecule type" value="Genomic_DNA"/>
</dbReference>
<proteinExistence type="inferred from homology"/>
<keyword evidence="2" id="KW-0808">Transferase</keyword>
<feature type="domain" description="PARP catalytic" evidence="3">
    <location>
        <begin position="74"/>
        <end position="268"/>
    </location>
</feature>
<dbReference type="Pfam" id="PF00644">
    <property type="entry name" value="PARP"/>
    <property type="match status" value="1"/>
</dbReference>
<dbReference type="PANTHER" id="PTHR45740:SF20">
    <property type="entry name" value="POLY [ADP-RIBOSE] POLYMERASE"/>
    <property type="match status" value="1"/>
</dbReference>
<dbReference type="CDD" id="cd01439">
    <property type="entry name" value="TCCD_inducible_PARP_like"/>
    <property type="match status" value="1"/>
</dbReference>
<keyword evidence="2" id="KW-0520">NAD</keyword>
<comment type="caution">
    <text evidence="4">The sequence shown here is derived from an EMBL/GenBank/DDBJ whole genome shotgun (WGS) entry which is preliminary data.</text>
</comment>
<dbReference type="PROSITE" id="PS51059">
    <property type="entry name" value="PARP_CATALYTIC"/>
    <property type="match status" value="1"/>
</dbReference>
<name>A0ABN9LZD8_9NEOB</name>
<keyword evidence="2" id="KW-0328">Glycosyltransferase</keyword>
<dbReference type="InterPro" id="IPR012317">
    <property type="entry name" value="Poly(ADP-ribose)pol_cat_dom"/>
</dbReference>
<gene>
    <name evidence="4" type="ORF">RIMI_LOCUS12770255</name>
</gene>
<dbReference type="PANTHER" id="PTHR45740">
    <property type="entry name" value="POLY [ADP-RIBOSE] POLYMERASE"/>
    <property type="match status" value="1"/>
</dbReference>
<feature type="non-terminal residue" evidence="4">
    <location>
        <position position="1"/>
    </location>
</feature>
<comment type="similarity">
    <text evidence="1">Belongs to the ARTD/PARP family.</text>
</comment>
<evidence type="ECO:0000256" key="2">
    <source>
        <dbReference type="RuleBase" id="RU362114"/>
    </source>
</evidence>
<reference evidence="4" key="1">
    <citation type="submission" date="2023-07" db="EMBL/GenBank/DDBJ databases">
        <authorList>
            <person name="Stuckert A."/>
        </authorList>
    </citation>
    <scope>NUCLEOTIDE SEQUENCE</scope>
</reference>
<dbReference type="Gene3D" id="3.90.228.10">
    <property type="match status" value="1"/>
</dbReference>
<sequence>DICHLDVLDGEVRIFSCHVPVRYVKEWVLAGTRSAAAKSLLKLRKARRKLRKSRQRSETSPVKLEMSSLNTDVYPKSWDPEAMPEIGCKKVLVSDTSSEFSEIVSSFSKTVSGYEVKKIWRLQNPSLWQVFQWQKEQMKKVNQGQDVKEMQLFHGTDSTHIDDICDQNFDWRICGTHGIVYGQGSYFARDSSYSHDYSTSTSSGTRAMFVARVLVGDYLTGNPQMKRPPLRPGSSSQYYDSCVDNITDPSIFVVFEKHQIYPEISPGI</sequence>
<dbReference type="SUPFAM" id="SSF56399">
    <property type="entry name" value="ADP-ribosylation"/>
    <property type="match status" value="1"/>
</dbReference>
<evidence type="ECO:0000259" key="3">
    <source>
        <dbReference type="PROSITE" id="PS51059"/>
    </source>
</evidence>
<organism evidence="4 5">
    <name type="scientific">Ranitomeya imitator</name>
    <name type="common">mimic poison frog</name>
    <dbReference type="NCBI Taxonomy" id="111125"/>
    <lineage>
        <taxon>Eukaryota</taxon>
        <taxon>Metazoa</taxon>
        <taxon>Chordata</taxon>
        <taxon>Craniata</taxon>
        <taxon>Vertebrata</taxon>
        <taxon>Euteleostomi</taxon>
        <taxon>Amphibia</taxon>
        <taxon>Batrachia</taxon>
        <taxon>Anura</taxon>
        <taxon>Neobatrachia</taxon>
        <taxon>Hyloidea</taxon>
        <taxon>Dendrobatidae</taxon>
        <taxon>Dendrobatinae</taxon>
        <taxon>Ranitomeya</taxon>
    </lineage>
</organism>
<dbReference type="EC" id="2.4.2.-" evidence="2"/>
<accession>A0ABN9LZD8</accession>
<evidence type="ECO:0000313" key="5">
    <source>
        <dbReference type="Proteomes" id="UP001176940"/>
    </source>
</evidence>
<evidence type="ECO:0000313" key="4">
    <source>
        <dbReference type="EMBL" id="CAJ0949833.1"/>
    </source>
</evidence>
<keyword evidence="5" id="KW-1185">Reference proteome</keyword>